<evidence type="ECO:0000256" key="2">
    <source>
        <dbReference type="SAM" id="SignalP"/>
    </source>
</evidence>
<feature type="region of interest" description="Disordered" evidence="1">
    <location>
        <begin position="61"/>
        <end position="188"/>
    </location>
</feature>
<evidence type="ECO:0000313" key="3">
    <source>
        <dbReference type="Proteomes" id="UP000887574"/>
    </source>
</evidence>
<protein>
    <submittedName>
        <fullName evidence="4">Uncharacterized protein</fullName>
    </submittedName>
</protein>
<accession>A0A915EVK6</accession>
<proteinExistence type="predicted"/>
<keyword evidence="3" id="KW-1185">Reference proteome</keyword>
<keyword evidence="2" id="KW-0732">Signal</keyword>
<name>A0A915EVK6_9BILA</name>
<dbReference type="AlphaFoldDB" id="A0A915EVK6"/>
<feature type="chain" id="PRO_5037874627" evidence="2">
    <location>
        <begin position="20"/>
        <end position="429"/>
    </location>
</feature>
<organism evidence="3 4">
    <name type="scientific">Ditylenchus dipsaci</name>
    <dbReference type="NCBI Taxonomy" id="166011"/>
    <lineage>
        <taxon>Eukaryota</taxon>
        <taxon>Metazoa</taxon>
        <taxon>Ecdysozoa</taxon>
        <taxon>Nematoda</taxon>
        <taxon>Chromadorea</taxon>
        <taxon>Rhabditida</taxon>
        <taxon>Tylenchina</taxon>
        <taxon>Tylenchomorpha</taxon>
        <taxon>Sphaerularioidea</taxon>
        <taxon>Anguinidae</taxon>
        <taxon>Anguininae</taxon>
        <taxon>Ditylenchus</taxon>
    </lineage>
</organism>
<sequence length="429" mass="47368">MLKIQALIFCLATLNQIAARDSGQILAVNSLENISLPLASKANTLGTPPLDNIDENKHVEAGGWPSDGVQAEDAAHETENENTLDTDGQQQLEPQSENLVESPTAEDQFSESQNQVENQDGVQPEQSYISNLNGSEDGKSLFEDTQPDGQATPEISSFKPAEGEPFSNSETSFSAGDGLLPDQPPPRNVKILNPDIKKKQDDLLNQHNQTAVKPAGPVEKLAPAKLTVGVKKFAEDYEKKLIKKPVVPTELPLLISSITKNIKCDKSGHLTILYQSDPKVPESELKRSFEKYMKKVGATKEIGENLKADKQTEQLVNSKWAITILQFFAGVLQSPLKDEKSVVKKIVSTNFMELTMKVLENNLGLKEHNKENVPQECKAEAELKKMRGNKKEICNLANLMVLALSHIFAAKNNIIVPFFYKKRMGFLPL</sequence>
<evidence type="ECO:0000256" key="1">
    <source>
        <dbReference type="SAM" id="MobiDB-lite"/>
    </source>
</evidence>
<evidence type="ECO:0000313" key="4">
    <source>
        <dbReference type="WBParaSite" id="jg9707"/>
    </source>
</evidence>
<dbReference type="WBParaSite" id="jg9707">
    <property type="protein sequence ID" value="jg9707"/>
    <property type="gene ID" value="jg9707"/>
</dbReference>
<dbReference type="Proteomes" id="UP000887574">
    <property type="component" value="Unplaced"/>
</dbReference>
<reference evidence="4" key="1">
    <citation type="submission" date="2022-11" db="UniProtKB">
        <authorList>
            <consortium name="WormBaseParasite"/>
        </authorList>
    </citation>
    <scope>IDENTIFICATION</scope>
</reference>
<feature type="signal peptide" evidence="2">
    <location>
        <begin position="1"/>
        <end position="19"/>
    </location>
</feature>
<feature type="compositionally biased region" description="Polar residues" evidence="1">
    <location>
        <begin position="81"/>
        <end position="134"/>
    </location>
</feature>